<organism evidence="1 2">
    <name type="scientific">Schistosoma mattheei</name>
    <dbReference type="NCBI Taxonomy" id="31246"/>
    <lineage>
        <taxon>Eukaryota</taxon>
        <taxon>Metazoa</taxon>
        <taxon>Spiralia</taxon>
        <taxon>Lophotrochozoa</taxon>
        <taxon>Platyhelminthes</taxon>
        <taxon>Trematoda</taxon>
        <taxon>Digenea</taxon>
        <taxon>Strigeidida</taxon>
        <taxon>Schistosomatoidea</taxon>
        <taxon>Schistosomatidae</taxon>
        <taxon>Schistosoma</taxon>
    </lineage>
</organism>
<dbReference type="STRING" id="31246.A0A183PH28"/>
<dbReference type="InterPro" id="IPR029058">
    <property type="entry name" value="AB_hydrolase_fold"/>
</dbReference>
<dbReference type="EMBL" id="UZAL01033762">
    <property type="protein sequence ID" value="VDP64086.1"/>
    <property type="molecule type" value="Genomic_DNA"/>
</dbReference>
<dbReference type="AlphaFoldDB" id="A0A183PH28"/>
<proteinExistence type="predicted"/>
<accession>A0A183PH28</accession>
<dbReference type="Gene3D" id="3.40.50.1820">
    <property type="entry name" value="alpha/beta hydrolase"/>
    <property type="match status" value="2"/>
</dbReference>
<name>A0A183PH28_9TREM</name>
<dbReference type="Proteomes" id="UP000269396">
    <property type="component" value="Unassembled WGS sequence"/>
</dbReference>
<dbReference type="GO" id="GO:0006629">
    <property type="term" value="P:lipid metabolic process"/>
    <property type="evidence" value="ECO:0007669"/>
    <property type="project" value="InterPro"/>
</dbReference>
<evidence type="ECO:0000313" key="1">
    <source>
        <dbReference type="EMBL" id="VDP64086.1"/>
    </source>
</evidence>
<keyword evidence="2" id="KW-1185">Reference proteome</keyword>
<reference evidence="1 2" key="1">
    <citation type="submission" date="2018-11" db="EMBL/GenBank/DDBJ databases">
        <authorList>
            <consortium name="Pathogen Informatics"/>
        </authorList>
    </citation>
    <scope>NUCLEOTIDE SEQUENCE [LARGE SCALE GENOMIC DNA]</scope>
    <source>
        <strain>Denwood</strain>
        <strain evidence="2">Zambia</strain>
    </source>
</reference>
<gene>
    <name evidence="1" type="ORF">SMTD_LOCUS13664</name>
</gene>
<dbReference type="Pfam" id="PF02450">
    <property type="entry name" value="LCAT"/>
    <property type="match status" value="2"/>
</dbReference>
<evidence type="ECO:0000313" key="2">
    <source>
        <dbReference type="Proteomes" id="UP000269396"/>
    </source>
</evidence>
<dbReference type="PANTHER" id="PTHR11440">
    <property type="entry name" value="LECITHIN-CHOLESTEROL ACYLTRANSFERASE-RELATED"/>
    <property type="match status" value="1"/>
</dbReference>
<protein>
    <submittedName>
        <fullName evidence="1">Uncharacterized protein</fullName>
    </submittedName>
</protein>
<dbReference type="GO" id="GO:0008374">
    <property type="term" value="F:O-acyltransferase activity"/>
    <property type="evidence" value="ECO:0007669"/>
    <property type="project" value="InterPro"/>
</dbReference>
<dbReference type="InterPro" id="IPR003386">
    <property type="entry name" value="LACT/PDAT_acylTrfase"/>
</dbReference>
<sequence>MQEFELNEGHSDSKHQTLLVLLHGLFTSSSYNLKGIALEKVRDENVRYPLILIHGIGGTQALCKPTDKQSHTKPFTLWVKLLYFLIPEKLFTYMGLIYDPKTQKTRDRELCNVEFPGWGDTWASEYLSEEKYPLTSYMKSLVQSLTEDKFFVRNKTLRSAPYDFRKAPNENAKYFVKLKELVEETYENSEKCPVYLLGHSLGSLYSMYFLKLQDKRWKHKYIKGFISVSGPFGGSVESLYAETCGHNFGIPFRSPLAFRDIERSFPAMTFLLPDSRVWSASENYFQYITRSVLCFVSLVKRIHSILIFLYLFVQLINDLGYLMMKETKSLFNPSERPTDIEVYCVYSFNIPTILQMIFNIPGPHRSAFPNQIPKLKYGDGDGVVPLKSLSVCNKWNYVNVVVLEQSSHEDIVQDYRFIKYLKRLLIND</sequence>
<dbReference type="SUPFAM" id="SSF53474">
    <property type="entry name" value="alpha/beta-Hydrolases"/>
    <property type="match status" value="1"/>
</dbReference>